<sequence length="113" mass="13086">MDPYMADTEVEEENLDKQDLDLDLQPEGDDNDWVKNTRNFPRISPFSGQPGLKVDLPDDPSAFDIYKLIITDDLLRSWKLETNQYARTIINSKNHQLLSNSSRLKTWEDCNLG</sequence>
<reference evidence="2 3" key="1">
    <citation type="journal article" date="2021" name="Elife">
        <title>Chloroplast acquisition without the gene transfer in kleptoplastic sea slugs, Plakobranchus ocellatus.</title>
        <authorList>
            <person name="Maeda T."/>
            <person name="Takahashi S."/>
            <person name="Yoshida T."/>
            <person name="Shimamura S."/>
            <person name="Takaki Y."/>
            <person name="Nagai Y."/>
            <person name="Toyoda A."/>
            <person name="Suzuki Y."/>
            <person name="Arimoto A."/>
            <person name="Ishii H."/>
            <person name="Satoh N."/>
            <person name="Nishiyama T."/>
            <person name="Hasebe M."/>
            <person name="Maruyama T."/>
            <person name="Minagawa J."/>
            <person name="Obokata J."/>
            <person name="Shigenobu S."/>
        </authorList>
    </citation>
    <scope>NUCLEOTIDE SEQUENCE [LARGE SCALE GENOMIC DNA]</scope>
</reference>
<dbReference type="Proteomes" id="UP000735302">
    <property type="component" value="Unassembled WGS sequence"/>
</dbReference>
<keyword evidence="3" id="KW-1185">Reference proteome</keyword>
<name>A0AAV4C8S0_9GAST</name>
<feature type="compositionally biased region" description="Acidic residues" evidence="1">
    <location>
        <begin position="21"/>
        <end position="31"/>
    </location>
</feature>
<dbReference type="EMBL" id="BLXT01005946">
    <property type="protein sequence ID" value="GFO27772.1"/>
    <property type="molecule type" value="Genomic_DNA"/>
</dbReference>
<accession>A0AAV4C8S0</accession>
<feature type="region of interest" description="Disordered" evidence="1">
    <location>
        <begin position="1"/>
        <end position="51"/>
    </location>
</feature>
<protein>
    <submittedName>
        <fullName evidence="2">Uncharacterized protein</fullName>
    </submittedName>
</protein>
<dbReference type="AlphaFoldDB" id="A0AAV4C8S0"/>
<organism evidence="2 3">
    <name type="scientific">Plakobranchus ocellatus</name>
    <dbReference type="NCBI Taxonomy" id="259542"/>
    <lineage>
        <taxon>Eukaryota</taxon>
        <taxon>Metazoa</taxon>
        <taxon>Spiralia</taxon>
        <taxon>Lophotrochozoa</taxon>
        <taxon>Mollusca</taxon>
        <taxon>Gastropoda</taxon>
        <taxon>Heterobranchia</taxon>
        <taxon>Euthyneura</taxon>
        <taxon>Panpulmonata</taxon>
        <taxon>Sacoglossa</taxon>
        <taxon>Placobranchoidea</taxon>
        <taxon>Plakobranchidae</taxon>
        <taxon>Plakobranchus</taxon>
    </lineage>
</organism>
<comment type="caution">
    <text evidence="2">The sequence shown here is derived from an EMBL/GenBank/DDBJ whole genome shotgun (WGS) entry which is preliminary data.</text>
</comment>
<evidence type="ECO:0000313" key="3">
    <source>
        <dbReference type="Proteomes" id="UP000735302"/>
    </source>
</evidence>
<evidence type="ECO:0000256" key="1">
    <source>
        <dbReference type="SAM" id="MobiDB-lite"/>
    </source>
</evidence>
<evidence type="ECO:0000313" key="2">
    <source>
        <dbReference type="EMBL" id="GFO27772.1"/>
    </source>
</evidence>
<proteinExistence type="predicted"/>
<gene>
    <name evidence="2" type="ORF">PoB_005427700</name>
</gene>